<dbReference type="SUPFAM" id="SSF56752">
    <property type="entry name" value="D-aminoacid aminotransferase-like PLP-dependent enzymes"/>
    <property type="match status" value="1"/>
</dbReference>
<dbReference type="InterPro" id="IPR036038">
    <property type="entry name" value="Aminotransferase-like"/>
</dbReference>
<dbReference type="OMA" id="IPTYQKS"/>
<dbReference type="InterPro" id="IPR050571">
    <property type="entry name" value="Class-IV_PLP-Dep_Aminotrnsfr"/>
</dbReference>
<sequence>MDLVVKEQFILEERRISLSEVHTADEIWTTGTMGELSPVVKVDGRTIGNGEVGPVTRKLQAAYKKLTEQSGIPIPNYLET</sequence>
<dbReference type="GO" id="GO:0003824">
    <property type="term" value="F:catalytic activity"/>
    <property type="evidence" value="ECO:0007669"/>
    <property type="project" value="InterPro"/>
</dbReference>
<dbReference type="PANTHER" id="PTHR42743:SF11">
    <property type="entry name" value="AMINODEOXYCHORISMATE LYASE"/>
    <property type="match status" value="1"/>
</dbReference>
<dbReference type="Gene3D" id="3.20.10.10">
    <property type="entry name" value="D-amino Acid Aminotransferase, subunit A, domain 2"/>
    <property type="match status" value="1"/>
</dbReference>
<evidence type="ECO:0000313" key="2">
    <source>
        <dbReference type="EMBL" id="KYP74363.1"/>
    </source>
</evidence>
<reference evidence="2 3" key="1">
    <citation type="journal article" date="2012" name="Nat. Biotechnol.">
        <title>Draft genome sequence of pigeonpea (Cajanus cajan), an orphan legume crop of resource-poor farmers.</title>
        <authorList>
            <person name="Varshney R.K."/>
            <person name="Chen W."/>
            <person name="Li Y."/>
            <person name="Bharti A.K."/>
            <person name="Saxena R.K."/>
            <person name="Schlueter J.A."/>
            <person name="Donoghue M.T."/>
            <person name="Azam S."/>
            <person name="Fan G."/>
            <person name="Whaley A.M."/>
            <person name="Farmer A.D."/>
            <person name="Sheridan J."/>
            <person name="Iwata A."/>
            <person name="Tuteja R."/>
            <person name="Penmetsa R.V."/>
            <person name="Wu W."/>
            <person name="Upadhyaya H.D."/>
            <person name="Yang S.P."/>
            <person name="Shah T."/>
            <person name="Saxena K.B."/>
            <person name="Michael T."/>
            <person name="McCombie W.R."/>
            <person name="Yang B."/>
            <person name="Zhang G."/>
            <person name="Yang H."/>
            <person name="Wang J."/>
            <person name="Spillane C."/>
            <person name="Cook D.R."/>
            <person name="May G.D."/>
            <person name="Xu X."/>
            <person name="Jackson S.A."/>
        </authorList>
    </citation>
    <scope>NUCLEOTIDE SEQUENCE [LARGE SCALE GENOMIC DNA]</scope>
    <source>
        <strain evidence="3">cv. Asha</strain>
    </source>
</reference>
<dbReference type="InterPro" id="IPR043132">
    <property type="entry name" value="BCAT-like_C"/>
</dbReference>
<organism evidence="2 3">
    <name type="scientific">Cajanus cajan</name>
    <name type="common">Pigeon pea</name>
    <name type="synonym">Cajanus indicus</name>
    <dbReference type="NCBI Taxonomy" id="3821"/>
    <lineage>
        <taxon>Eukaryota</taxon>
        <taxon>Viridiplantae</taxon>
        <taxon>Streptophyta</taxon>
        <taxon>Embryophyta</taxon>
        <taxon>Tracheophyta</taxon>
        <taxon>Spermatophyta</taxon>
        <taxon>Magnoliopsida</taxon>
        <taxon>eudicotyledons</taxon>
        <taxon>Gunneridae</taxon>
        <taxon>Pentapetalae</taxon>
        <taxon>rosids</taxon>
        <taxon>fabids</taxon>
        <taxon>Fabales</taxon>
        <taxon>Fabaceae</taxon>
        <taxon>Papilionoideae</taxon>
        <taxon>50 kb inversion clade</taxon>
        <taxon>NPAAA clade</taxon>
        <taxon>indigoferoid/millettioid clade</taxon>
        <taxon>Phaseoleae</taxon>
        <taxon>Cajanus</taxon>
    </lineage>
</organism>
<dbReference type="Proteomes" id="UP000075243">
    <property type="component" value="Chromosome 2"/>
</dbReference>
<dbReference type="EMBL" id="CM003604">
    <property type="protein sequence ID" value="KYP74363.1"/>
    <property type="molecule type" value="Genomic_DNA"/>
</dbReference>
<comment type="similarity">
    <text evidence="1">Belongs to the class-IV pyridoxal-phosphate-dependent aminotransferase family.</text>
</comment>
<dbReference type="AlphaFoldDB" id="A0A151U4Y3"/>
<proteinExistence type="inferred from homology"/>
<dbReference type="PANTHER" id="PTHR42743">
    <property type="entry name" value="AMINO-ACID AMINOTRANSFERASE"/>
    <property type="match status" value="1"/>
</dbReference>
<accession>A0A151U4Y3</accession>
<gene>
    <name evidence="2" type="ORF">KK1_007038</name>
</gene>
<dbReference type="Gramene" id="C.cajan_06846.t">
    <property type="protein sequence ID" value="C.cajan_06846.t"/>
    <property type="gene ID" value="C.cajan_06846"/>
</dbReference>
<evidence type="ECO:0000313" key="3">
    <source>
        <dbReference type="Proteomes" id="UP000075243"/>
    </source>
</evidence>
<protein>
    <submittedName>
        <fullName evidence="2">Branched-chain-amino-acid aminotransferase-like protein 2</fullName>
    </submittedName>
</protein>
<dbReference type="STRING" id="3821.A0A151U4Y3"/>
<dbReference type="GO" id="GO:0019752">
    <property type="term" value="P:carboxylic acid metabolic process"/>
    <property type="evidence" value="ECO:0007669"/>
    <property type="project" value="TreeGrafter"/>
</dbReference>
<keyword evidence="3" id="KW-1185">Reference proteome</keyword>
<name>A0A151U4Y3_CAJCA</name>
<evidence type="ECO:0000256" key="1">
    <source>
        <dbReference type="ARBA" id="ARBA00009320"/>
    </source>
</evidence>